<accession>A0ABW4J4T0</accession>
<feature type="domain" description="MobA-like NTP transferase" evidence="1">
    <location>
        <begin position="23"/>
        <end position="156"/>
    </location>
</feature>
<dbReference type="InterPro" id="IPR029044">
    <property type="entry name" value="Nucleotide-diphossugar_trans"/>
</dbReference>
<dbReference type="InterPro" id="IPR025877">
    <property type="entry name" value="MobA-like_NTP_Trfase"/>
</dbReference>
<dbReference type="InterPro" id="IPR036390">
    <property type="entry name" value="WH_DNA-bd_sf"/>
</dbReference>
<protein>
    <submittedName>
        <fullName evidence="2">NTP transferase domain-containing protein</fullName>
    </submittedName>
</protein>
<evidence type="ECO:0000313" key="3">
    <source>
        <dbReference type="Proteomes" id="UP001597267"/>
    </source>
</evidence>
<dbReference type="Gene3D" id="1.10.10.10">
    <property type="entry name" value="Winged helix-like DNA-binding domain superfamily/Winged helix DNA-binding domain"/>
    <property type="match status" value="1"/>
</dbReference>
<comment type="caution">
    <text evidence="2">The sequence shown here is derived from an EMBL/GenBank/DDBJ whole genome shotgun (WGS) entry which is preliminary data.</text>
</comment>
<evidence type="ECO:0000259" key="1">
    <source>
        <dbReference type="Pfam" id="PF12804"/>
    </source>
</evidence>
<dbReference type="Gene3D" id="3.90.550.10">
    <property type="entry name" value="Spore Coat Polysaccharide Biosynthesis Protein SpsA, Chain A"/>
    <property type="match status" value="1"/>
</dbReference>
<dbReference type="InterPro" id="IPR036388">
    <property type="entry name" value="WH-like_DNA-bd_sf"/>
</dbReference>
<gene>
    <name evidence="2" type="ORF">ACFQ5M_04610</name>
</gene>
<dbReference type="Pfam" id="PF12804">
    <property type="entry name" value="NTP_transf_3"/>
    <property type="match status" value="1"/>
</dbReference>
<keyword evidence="3" id="KW-1185">Reference proteome</keyword>
<dbReference type="Proteomes" id="UP001597267">
    <property type="component" value="Unassembled WGS sequence"/>
</dbReference>
<dbReference type="SUPFAM" id="SSF46785">
    <property type="entry name" value="Winged helix' DNA-binding domain"/>
    <property type="match status" value="1"/>
</dbReference>
<proteinExistence type="predicted"/>
<evidence type="ECO:0000313" key="2">
    <source>
        <dbReference type="EMBL" id="MFD1671371.1"/>
    </source>
</evidence>
<dbReference type="RefSeq" id="WP_164507059.1">
    <property type="nucleotide sequence ID" value="NZ_JBHTOP010000007.1"/>
</dbReference>
<reference evidence="3" key="1">
    <citation type="journal article" date="2019" name="Int. J. Syst. Evol. Microbiol.">
        <title>The Global Catalogue of Microorganisms (GCM) 10K type strain sequencing project: providing services to taxonomists for standard genome sequencing and annotation.</title>
        <authorList>
            <consortium name="The Broad Institute Genomics Platform"/>
            <consortium name="The Broad Institute Genome Sequencing Center for Infectious Disease"/>
            <person name="Wu L."/>
            <person name="Ma J."/>
        </authorList>
    </citation>
    <scope>NUCLEOTIDE SEQUENCE [LARGE SCALE GENOMIC DNA]</scope>
    <source>
        <strain evidence="3">CCM 8896</strain>
    </source>
</reference>
<dbReference type="EMBL" id="JBHTOP010000007">
    <property type="protein sequence ID" value="MFD1671371.1"/>
    <property type="molecule type" value="Genomic_DNA"/>
</dbReference>
<dbReference type="SUPFAM" id="SSF53448">
    <property type="entry name" value="Nucleotide-diphospho-sugar transferases"/>
    <property type="match status" value="1"/>
</dbReference>
<dbReference type="GO" id="GO:0016740">
    <property type="term" value="F:transferase activity"/>
    <property type="evidence" value="ECO:0007669"/>
    <property type="project" value="UniProtKB-KW"/>
</dbReference>
<organism evidence="2 3">
    <name type="scientific">Agrilactobacillus yilanensis</name>
    <dbReference type="NCBI Taxonomy" id="2485997"/>
    <lineage>
        <taxon>Bacteria</taxon>
        <taxon>Bacillati</taxon>
        <taxon>Bacillota</taxon>
        <taxon>Bacilli</taxon>
        <taxon>Lactobacillales</taxon>
        <taxon>Lactobacillaceae</taxon>
        <taxon>Agrilactobacillus</taxon>
    </lineage>
</organism>
<keyword evidence="2" id="KW-0808">Transferase</keyword>
<name>A0ABW4J4T0_9LACO</name>
<sequence length="298" mass="32557">MKISSVGGIIAAANSKLAFPLKKVGTITAVKRIALLLKQAGVFPIVVLTGPQEDKVRYQLAEDGVIFLPVGESPLELIESAKIGFSFLQDLCDKVVFAPVNAPFFSAETMKRVLEAEGDVVIPSFQKRGGHPIVLTNKMITPILNYSGAQGLNEAIVATGTEIDWVNVDDSGIRVHAESDVTEEGFHLINNLGLEQETVFFTARVKLLLFLISQTHAMRGACDLMALSYSKGWALVNQLEKDVGFIVVARQHGGKHGGRTDLTAAGYDFLIAYQKMEETIIKTSQAAFRQFVDEIYDR</sequence>